<dbReference type="PATRIC" id="fig|1581420.6.peg.2833"/>
<dbReference type="InterPro" id="IPR036679">
    <property type="entry name" value="FlgN-like_sf"/>
</dbReference>
<dbReference type="GO" id="GO:0044780">
    <property type="term" value="P:bacterial-type flagellum assembly"/>
    <property type="evidence" value="ECO:0007669"/>
    <property type="project" value="InterPro"/>
</dbReference>
<organism evidence="1 2">
    <name type="scientific">Aurantiacibacter luteus</name>
    <dbReference type="NCBI Taxonomy" id="1581420"/>
    <lineage>
        <taxon>Bacteria</taxon>
        <taxon>Pseudomonadati</taxon>
        <taxon>Pseudomonadota</taxon>
        <taxon>Alphaproteobacteria</taxon>
        <taxon>Sphingomonadales</taxon>
        <taxon>Erythrobacteraceae</taxon>
        <taxon>Aurantiacibacter</taxon>
    </lineage>
</organism>
<dbReference type="Gene3D" id="1.20.58.300">
    <property type="entry name" value="FlgN-like"/>
    <property type="match status" value="1"/>
</dbReference>
<dbReference type="RefSeq" id="WP_047005049.1">
    <property type="nucleotide sequence ID" value="NZ_LBHB01000006.1"/>
</dbReference>
<dbReference type="AlphaFoldDB" id="A0A0G9MKN1"/>
<evidence type="ECO:0000313" key="2">
    <source>
        <dbReference type="Proteomes" id="UP000053464"/>
    </source>
</evidence>
<keyword evidence="2" id="KW-1185">Reference proteome</keyword>
<accession>A0A0G9MKN1</accession>
<gene>
    <name evidence="1" type="ORF">AAW00_13850</name>
</gene>
<proteinExistence type="predicted"/>
<dbReference type="EMBL" id="LBHB01000006">
    <property type="protein sequence ID" value="KLE31245.1"/>
    <property type="molecule type" value="Genomic_DNA"/>
</dbReference>
<evidence type="ECO:0008006" key="3">
    <source>
        <dbReference type="Google" id="ProtNLM"/>
    </source>
</evidence>
<dbReference type="SUPFAM" id="SSF140566">
    <property type="entry name" value="FlgN-like"/>
    <property type="match status" value="1"/>
</dbReference>
<comment type="caution">
    <text evidence="1">The sequence shown here is derived from an EMBL/GenBank/DDBJ whole genome shotgun (WGS) entry which is preliminary data.</text>
</comment>
<protein>
    <recommendedName>
        <fullName evidence="3">Flagellar protein FlgN</fullName>
    </recommendedName>
</protein>
<dbReference type="Proteomes" id="UP000053464">
    <property type="component" value="Unassembled WGS sequence"/>
</dbReference>
<reference evidence="1 2" key="1">
    <citation type="submission" date="2015-04" db="EMBL/GenBank/DDBJ databases">
        <title>The draft genome sequence of Erythrobacter luteus KA37.</title>
        <authorList>
            <person name="Zhuang L."/>
            <person name="Liu Y."/>
            <person name="Shao Z."/>
        </authorList>
    </citation>
    <scope>NUCLEOTIDE SEQUENCE [LARGE SCALE GENOMIC DNA]</scope>
    <source>
        <strain evidence="1 2">KA37</strain>
    </source>
</reference>
<dbReference type="STRING" id="1581420.AAW00_13850"/>
<evidence type="ECO:0000313" key="1">
    <source>
        <dbReference type="EMBL" id="KLE31245.1"/>
    </source>
</evidence>
<sequence length="109" mass="11951">MTTAPMLKDQLRQMLAVLEDERQALAGLDIDALTLMGKGKHTLCAALEAQDAQSIDEECRALLLSARHANEVNRRIRNLVSANVAARLDALTQRAGTYNARPRPVLMQG</sequence>
<name>A0A0G9MKN1_9SPHN</name>